<sequence>MGPGRRPSGEPEAEEPFVPKQGNEIHQAFREPNSGDPSPAFHQGQAAAMVLRLAACERRMDHQESQGPLLHRVMSEIQQLREGTSSLSRSSEERIAQLSSSLAQSHREASLAQEQLKALQAEFREFTSHSMSRQSADRSEIGGQVGQALALQKVNAEEWRSAVRNKDALVQNEIDRLMAGVEDLREKQISSQAELRVRLSTLEAPAMAGRAFQNGVVTAGAGAGGYDSAYLSQAVEYLREQLDTVRQGSFQASAGLTDMKARLDSEAASRFRAQRAHGAQIEALSQALGSSHQDLAQSIAQRLEVLEAKHGVERSAIYARQSELQSELASDEQEGAHRLNELSSRFRAELDAMNRRWQSEASAHRDNTDSQFAHLQSSRAADDEARQYFVESLGQRVEGLAEKHTDSVRALKQEVDAGLRESRDSVDAETAARLKAGRLLLAEISEAVQAMIGGESSTIQRAMTQQADSVAADFNEMRQINAERADRLSRYVDSVLANSGHAVRRDQR</sequence>
<comment type="caution">
    <text evidence="2">The sequence shown here is derived from an EMBL/GenBank/DDBJ whole genome shotgun (WGS) entry which is preliminary data.</text>
</comment>
<reference evidence="2" key="1">
    <citation type="submission" date="2021-02" db="EMBL/GenBank/DDBJ databases">
        <authorList>
            <person name="Dougan E. K."/>
            <person name="Rhodes N."/>
            <person name="Thang M."/>
            <person name="Chan C."/>
        </authorList>
    </citation>
    <scope>NUCLEOTIDE SEQUENCE</scope>
</reference>
<gene>
    <name evidence="2" type="ORF">PGLA2088_LOCUS26449</name>
</gene>
<evidence type="ECO:0000313" key="3">
    <source>
        <dbReference type="Proteomes" id="UP000626109"/>
    </source>
</evidence>
<feature type="region of interest" description="Disordered" evidence="1">
    <location>
        <begin position="1"/>
        <end position="41"/>
    </location>
</feature>
<evidence type="ECO:0000313" key="2">
    <source>
        <dbReference type="EMBL" id="CAE8689400.1"/>
    </source>
</evidence>
<organism evidence="2 3">
    <name type="scientific">Polarella glacialis</name>
    <name type="common">Dinoflagellate</name>
    <dbReference type="NCBI Taxonomy" id="89957"/>
    <lineage>
        <taxon>Eukaryota</taxon>
        <taxon>Sar</taxon>
        <taxon>Alveolata</taxon>
        <taxon>Dinophyceae</taxon>
        <taxon>Suessiales</taxon>
        <taxon>Suessiaceae</taxon>
        <taxon>Polarella</taxon>
    </lineage>
</organism>
<feature type="non-terminal residue" evidence="2">
    <location>
        <position position="1"/>
    </location>
</feature>
<feature type="compositionally biased region" description="Polar residues" evidence="1">
    <location>
        <begin position="369"/>
        <end position="379"/>
    </location>
</feature>
<proteinExistence type="predicted"/>
<dbReference type="Proteomes" id="UP000626109">
    <property type="component" value="Unassembled WGS sequence"/>
</dbReference>
<name>A0A813K3Q3_POLGL</name>
<evidence type="ECO:0000256" key="1">
    <source>
        <dbReference type="SAM" id="MobiDB-lite"/>
    </source>
</evidence>
<dbReference type="EMBL" id="CAJNNW010027067">
    <property type="protein sequence ID" value="CAE8689400.1"/>
    <property type="molecule type" value="Genomic_DNA"/>
</dbReference>
<dbReference type="AlphaFoldDB" id="A0A813K3Q3"/>
<feature type="region of interest" description="Disordered" evidence="1">
    <location>
        <begin position="359"/>
        <end position="379"/>
    </location>
</feature>
<protein>
    <submittedName>
        <fullName evidence="2">Uncharacterized protein</fullName>
    </submittedName>
</protein>
<feature type="compositionally biased region" description="Basic and acidic residues" evidence="1">
    <location>
        <begin position="359"/>
        <end position="368"/>
    </location>
</feature>
<accession>A0A813K3Q3</accession>